<dbReference type="CDD" id="cd01129">
    <property type="entry name" value="PulE-GspE-like"/>
    <property type="match status" value="1"/>
</dbReference>
<name>A0ABY6GCX6_9BURK</name>
<dbReference type="PANTHER" id="PTHR30258">
    <property type="entry name" value="TYPE II SECRETION SYSTEM PROTEIN GSPE-RELATED"/>
    <property type="match status" value="1"/>
</dbReference>
<evidence type="ECO:0000256" key="2">
    <source>
        <dbReference type="ARBA" id="ARBA00022741"/>
    </source>
</evidence>
<dbReference type="InterPro" id="IPR001482">
    <property type="entry name" value="T2SS/T4SS_dom"/>
</dbReference>
<dbReference type="InterPro" id="IPR037257">
    <property type="entry name" value="T2SS_E_N_sf"/>
</dbReference>
<evidence type="ECO:0000313" key="6">
    <source>
        <dbReference type="Proteomes" id="UP001162800"/>
    </source>
</evidence>
<dbReference type="PANTHER" id="PTHR30258:SF2">
    <property type="entry name" value="COMG OPERON PROTEIN 1"/>
    <property type="match status" value="1"/>
</dbReference>
<dbReference type="Gene3D" id="3.30.450.90">
    <property type="match status" value="1"/>
</dbReference>
<accession>A0ABY6GCX6</accession>
<comment type="similarity">
    <text evidence="1">Belongs to the GSP E family.</text>
</comment>
<evidence type="ECO:0000256" key="1">
    <source>
        <dbReference type="ARBA" id="ARBA00006611"/>
    </source>
</evidence>
<evidence type="ECO:0000313" key="5">
    <source>
        <dbReference type="EMBL" id="UYG52773.1"/>
    </source>
</evidence>
<keyword evidence="6" id="KW-1185">Reference proteome</keyword>
<dbReference type="InterPro" id="IPR027417">
    <property type="entry name" value="P-loop_NTPase"/>
</dbReference>
<keyword evidence="2" id="KW-0547">Nucleotide-binding</keyword>
<dbReference type="EMBL" id="CP106881">
    <property type="protein sequence ID" value="UYG52773.1"/>
    <property type="molecule type" value="Genomic_DNA"/>
</dbReference>
<gene>
    <name evidence="5" type="ORF">M9799_05910</name>
</gene>
<dbReference type="Gene3D" id="3.30.300.160">
    <property type="entry name" value="Type II secretion system, protein E, N-terminal domain"/>
    <property type="match status" value="1"/>
</dbReference>
<dbReference type="SUPFAM" id="SSF52540">
    <property type="entry name" value="P-loop containing nucleoside triphosphate hydrolases"/>
    <property type="match status" value="1"/>
</dbReference>
<protein>
    <submittedName>
        <fullName evidence="5">ATPase, T2SS/T4P/T4SS family</fullName>
    </submittedName>
</protein>
<evidence type="ECO:0000256" key="3">
    <source>
        <dbReference type="ARBA" id="ARBA00022840"/>
    </source>
</evidence>
<dbReference type="InterPro" id="IPR054757">
    <property type="entry name" value="GSPE_N1E"/>
</dbReference>
<dbReference type="SUPFAM" id="SSF160246">
    <property type="entry name" value="EspE N-terminal domain-like"/>
    <property type="match status" value="1"/>
</dbReference>
<dbReference type="Pfam" id="PF00437">
    <property type="entry name" value="T2SSE"/>
    <property type="match status" value="1"/>
</dbReference>
<evidence type="ECO:0000259" key="4">
    <source>
        <dbReference type="PROSITE" id="PS00662"/>
    </source>
</evidence>
<dbReference type="SMART" id="SM00382">
    <property type="entry name" value="AAA"/>
    <property type="match status" value="1"/>
</dbReference>
<dbReference type="PROSITE" id="PS00662">
    <property type="entry name" value="T2SP_E"/>
    <property type="match status" value="1"/>
</dbReference>
<keyword evidence="3" id="KW-0067">ATP-binding</keyword>
<dbReference type="Gene3D" id="3.40.50.300">
    <property type="entry name" value="P-loop containing nucleotide triphosphate hydrolases"/>
    <property type="match status" value="1"/>
</dbReference>
<proteinExistence type="inferred from homology"/>
<feature type="domain" description="Bacterial type II secretion system protein E" evidence="4">
    <location>
        <begin position="307"/>
        <end position="321"/>
    </location>
</feature>
<organism evidence="5 6">
    <name type="scientific">Comamonas endophytica</name>
    <dbReference type="NCBI Taxonomy" id="2949090"/>
    <lineage>
        <taxon>Bacteria</taxon>
        <taxon>Pseudomonadati</taxon>
        <taxon>Pseudomonadota</taxon>
        <taxon>Betaproteobacteria</taxon>
        <taxon>Burkholderiales</taxon>
        <taxon>Comamonadaceae</taxon>
        <taxon>Comamonas</taxon>
    </lineage>
</organism>
<dbReference type="Proteomes" id="UP001162800">
    <property type="component" value="Chromosome"/>
</dbReference>
<dbReference type="Pfam" id="PF22341">
    <property type="entry name" value="GSPE_N1E"/>
    <property type="match status" value="1"/>
</dbReference>
<dbReference type="RefSeq" id="WP_231043367.1">
    <property type="nucleotide sequence ID" value="NZ_CP106881.1"/>
</dbReference>
<sequence>MRYPLPYAYARSAQLLIEDDGQQPVLWHGPAPDFQALSEVQRKFAVPHWQVIDAALLAQRISAAYAQGESNAARIVSEVESDADLSRMMQELPAVEDLLETADDAPIIRMLNALLTQAARDGASDIHIEPYERHSSVRFRVDGDLREVVQPNRALHAALISRLKIMADLDISEKRLPQDGRISLRLGTRAIDVRVSTLPSAHGERAVLRLLDKSGSKLTLEAVGMQGETLERIESLIRQPHGIILVTGPTGSGKTTTLYAALQRLDATSGNIMTVEDPIEYELPGIGQTQVNSKIDLTFAKALRAILRQDPDVIMIGEIRDFETAQIAIQASLTGHLVLATLHTNDAPSAVTRLIDMGVEPFLLSSSLLGVLAQRLVRKIDTTEPSGYKGRTGVFELLVVDDAIRSQIHAQASEADIRAAALASGMTLMRDDGERLVRSGITTPEEVLRVTRD</sequence>
<dbReference type="InterPro" id="IPR003593">
    <property type="entry name" value="AAA+_ATPase"/>
</dbReference>
<reference evidence="5" key="1">
    <citation type="submission" date="2022-09" db="EMBL/GenBank/DDBJ databases">
        <title>The complete genome of Acidovorax sp. 5MLIR.</title>
        <authorList>
            <person name="Liu L."/>
            <person name="Yue J."/>
            <person name="Yang F."/>
            <person name="Yuan J."/>
            <person name="Li L."/>
        </authorList>
    </citation>
    <scope>NUCLEOTIDE SEQUENCE</scope>
    <source>
        <strain evidence="5">5MLIR</strain>
    </source>
</reference>